<evidence type="ECO:0000313" key="1">
    <source>
        <dbReference type="EMBL" id="RVT60748.1"/>
    </source>
</evidence>
<comment type="caution">
    <text evidence="1">The sequence shown here is derived from an EMBL/GenBank/DDBJ whole genome shotgun (WGS) entry which is preliminary data.</text>
</comment>
<dbReference type="EMBL" id="RZTZ01000006">
    <property type="protein sequence ID" value="RVT60748.1"/>
    <property type="molecule type" value="Genomic_DNA"/>
</dbReference>
<gene>
    <name evidence="1" type="ORF">EM808_15990</name>
</gene>
<organism evidence="1 2">
    <name type="scientific">Niallia taxi</name>
    <dbReference type="NCBI Taxonomy" id="2499688"/>
    <lineage>
        <taxon>Bacteria</taxon>
        <taxon>Bacillati</taxon>
        <taxon>Bacillota</taxon>
        <taxon>Bacilli</taxon>
        <taxon>Bacillales</taxon>
        <taxon>Bacillaceae</taxon>
        <taxon>Niallia</taxon>
    </lineage>
</organism>
<reference evidence="1 2" key="1">
    <citation type="submission" date="2019-01" db="EMBL/GenBank/DDBJ databases">
        <title>Bacillus sp. M5HDSG1-1, whole genome shotgun sequence.</title>
        <authorList>
            <person name="Tuo L."/>
        </authorList>
    </citation>
    <scope>NUCLEOTIDE SEQUENCE [LARGE SCALE GENOMIC DNA]</scope>
    <source>
        <strain evidence="1 2">M5HDSG1-1</strain>
    </source>
</reference>
<name>A0A3S2UEM8_9BACI</name>
<dbReference type="Proteomes" id="UP000288024">
    <property type="component" value="Unassembled WGS sequence"/>
</dbReference>
<keyword evidence="2" id="KW-1185">Reference proteome</keyword>
<proteinExistence type="predicted"/>
<sequence length="200" mass="23230">MTDKREQYDRRFETIDEQICELINKRKSISSKSSIPTSQLITSWSKKYDLYEGFLDGLFHHLLVEDLFKPYVDPKGFRKNIPILKSYERDNLFFTVTFVRQYENASIVNLTMDKEPLEENAESLLEFTFLELSIENNGVEYDCKDIGGGGSDGHMSHTYTVSPPLPDDMSAVKFIFTEYKEPLQRKPTGIEFVITLENEL</sequence>
<evidence type="ECO:0000313" key="2">
    <source>
        <dbReference type="Proteomes" id="UP000288024"/>
    </source>
</evidence>
<dbReference type="RefSeq" id="WP_127739219.1">
    <property type="nucleotide sequence ID" value="NZ_CAJCKN010000090.1"/>
</dbReference>
<protein>
    <submittedName>
        <fullName evidence="1">Uncharacterized protein</fullName>
    </submittedName>
</protein>
<accession>A0A3S2UEM8</accession>
<dbReference type="AlphaFoldDB" id="A0A3S2UEM8"/>